<gene>
    <name evidence="3" type="ORF">HYALB_00013817</name>
</gene>
<sequence>MAGKAVQCFGIAGDLYPDFVQCPGSSACCRSHDACLANRLCRYNDRDEPSNIFYRGPCSSMSWQPEICAAICLYSGTPNRPPQYEPRITQCSDRTFCCDTDQKCCEQGRGHILNANGNEIGAMGLTTVRHISISSFISAARTKEVAVPSEFSTALKFAHKAPVARSKIGSGNWTYTATLPTFVTSTRTAMSRIISVSVDNISLHSVSSISTSTSGKSLSGWAESMTLPLAKPRDSSSSRLTSQITAESSISTSQKITSTPPSLSQTPTPPTGPVAPTTLPNPPTPPTPPMASTPPTPPRPLTQLSINSPNSAVLTTFSSALSSPVRKVVMHNNGGELTEQPQAPVSQKSPPPPELPSSTHSVLQPVESTPSSTVQTTAIPAPTSSLSLISTLTFTSLLPGQTTINHPKTTEVGSSTERAANASSYVFGVLTSIIPSLETNPPSSSDDKLAPGAKVAIGIIVLLATFAIAASGFFLWRRKIKRQEESIKFAVMPGEERSNKRDTTFSFLSGISRKRESRSENLHNEHIKAMENVI</sequence>
<feature type="compositionally biased region" description="Pro residues" evidence="1">
    <location>
        <begin position="267"/>
        <end position="300"/>
    </location>
</feature>
<feature type="compositionally biased region" description="Polar residues" evidence="1">
    <location>
        <begin position="237"/>
        <end position="247"/>
    </location>
</feature>
<reference evidence="3" key="1">
    <citation type="submission" date="2021-07" db="EMBL/GenBank/DDBJ databases">
        <authorList>
            <person name="Durling M."/>
        </authorList>
    </citation>
    <scope>NUCLEOTIDE SEQUENCE</scope>
</reference>
<keyword evidence="4" id="KW-1185">Reference proteome</keyword>
<feature type="compositionally biased region" description="Polar residues" evidence="1">
    <location>
        <begin position="339"/>
        <end position="348"/>
    </location>
</feature>
<keyword evidence="2" id="KW-0472">Membrane</keyword>
<evidence type="ECO:0000313" key="4">
    <source>
        <dbReference type="Proteomes" id="UP000701801"/>
    </source>
</evidence>
<feature type="compositionally biased region" description="Polar residues" evidence="1">
    <location>
        <begin position="356"/>
        <end position="378"/>
    </location>
</feature>
<feature type="compositionally biased region" description="Low complexity" evidence="1">
    <location>
        <begin position="248"/>
        <end position="266"/>
    </location>
</feature>
<evidence type="ECO:0000256" key="2">
    <source>
        <dbReference type="SAM" id="Phobius"/>
    </source>
</evidence>
<protein>
    <submittedName>
        <fullName evidence="3">Uncharacterized protein</fullName>
    </submittedName>
</protein>
<comment type="caution">
    <text evidence="3">The sequence shown here is derived from an EMBL/GenBank/DDBJ whole genome shotgun (WGS) entry which is preliminary data.</text>
</comment>
<feature type="region of interest" description="Disordered" evidence="1">
    <location>
        <begin position="335"/>
        <end position="378"/>
    </location>
</feature>
<keyword evidence="2" id="KW-0812">Transmembrane</keyword>
<name>A0A9N9LWL9_9HELO</name>
<evidence type="ECO:0000313" key="3">
    <source>
        <dbReference type="EMBL" id="CAG8981213.1"/>
    </source>
</evidence>
<keyword evidence="2" id="KW-1133">Transmembrane helix</keyword>
<dbReference type="Proteomes" id="UP000701801">
    <property type="component" value="Unassembled WGS sequence"/>
</dbReference>
<dbReference type="AlphaFoldDB" id="A0A9N9LWL9"/>
<dbReference type="OrthoDB" id="5215637at2759"/>
<organism evidence="3 4">
    <name type="scientific">Hymenoscyphus albidus</name>
    <dbReference type="NCBI Taxonomy" id="595503"/>
    <lineage>
        <taxon>Eukaryota</taxon>
        <taxon>Fungi</taxon>
        <taxon>Dikarya</taxon>
        <taxon>Ascomycota</taxon>
        <taxon>Pezizomycotina</taxon>
        <taxon>Leotiomycetes</taxon>
        <taxon>Helotiales</taxon>
        <taxon>Helotiaceae</taxon>
        <taxon>Hymenoscyphus</taxon>
    </lineage>
</organism>
<dbReference type="EMBL" id="CAJVRM010000459">
    <property type="protein sequence ID" value="CAG8981213.1"/>
    <property type="molecule type" value="Genomic_DNA"/>
</dbReference>
<feature type="region of interest" description="Disordered" evidence="1">
    <location>
        <begin position="229"/>
        <end position="306"/>
    </location>
</feature>
<proteinExistence type="predicted"/>
<feature type="transmembrane region" description="Helical" evidence="2">
    <location>
        <begin position="455"/>
        <end position="476"/>
    </location>
</feature>
<evidence type="ECO:0000256" key="1">
    <source>
        <dbReference type="SAM" id="MobiDB-lite"/>
    </source>
</evidence>
<accession>A0A9N9LWL9</accession>